<evidence type="ECO:0000256" key="1">
    <source>
        <dbReference type="SAM" id="MobiDB-lite"/>
    </source>
</evidence>
<feature type="compositionally biased region" description="Pro residues" evidence="1">
    <location>
        <begin position="109"/>
        <end position="141"/>
    </location>
</feature>
<feature type="compositionally biased region" description="Basic and acidic residues" evidence="1">
    <location>
        <begin position="159"/>
        <end position="170"/>
    </location>
</feature>
<keyword evidence="3" id="KW-1185">Reference proteome</keyword>
<dbReference type="Proteomes" id="UP001607303">
    <property type="component" value="Unassembled WGS sequence"/>
</dbReference>
<gene>
    <name evidence="2" type="ORF">V1477_003211</name>
</gene>
<name>A0ABD2CTW2_VESMC</name>
<feature type="region of interest" description="Disordered" evidence="1">
    <location>
        <begin position="93"/>
        <end position="241"/>
    </location>
</feature>
<feature type="compositionally biased region" description="Basic residues" evidence="1">
    <location>
        <begin position="180"/>
        <end position="191"/>
    </location>
</feature>
<dbReference type="AlphaFoldDB" id="A0ABD2CTW2"/>
<protein>
    <submittedName>
        <fullName evidence="2">Uncharacterized protein</fullName>
    </submittedName>
</protein>
<reference evidence="2 3" key="1">
    <citation type="journal article" date="2024" name="Ann. Entomol. Soc. Am.">
        <title>Genomic analyses of the southern and eastern yellowjacket wasps (Hymenoptera: Vespidae) reveal evolutionary signatures of social life.</title>
        <authorList>
            <person name="Catto M.A."/>
            <person name="Caine P.B."/>
            <person name="Orr S.E."/>
            <person name="Hunt B.G."/>
            <person name="Goodisman M.A.D."/>
        </authorList>
    </citation>
    <scope>NUCLEOTIDE SEQUENCE [LARGE SCALE GENOMIC DNA]</scope>
    <source>
        <strain evidence="2">232</strain>
        <tissue evidence="2">Head and thorax</tissue>
    </source>
</reference>
<feature type="compositionally biased region" description="Acidic residues" evidence="1">
    <location>
        <begin position="197"/>
        <end position="212"/>
    </location>
</feature>
<dbReference type="EMBL" id="JAYRBN010000031">
    <property type="protein sequence ID" value="KAL2748568.1"/>
    <property type="molecule type" value="Genomic_DNA"/>
</dbReference>
<comment type="caution">
    <text evidence="2">The sequence shown here is derived from an EMBL/GenBank/DDBJ whole genome shotgun (WGS) entry which is preliminary data.</text>
</comment>
<sequence>MGNTGTTGELGWGDMGGVERVGYLNTLAKRRPRYRRVFDSQKGFERVDSCGVNPTGKGKVREFDPKGKGRMRSLTIDIECCLVLIEAEDNRTTNGDIPLRRFRLDGTTPPLPPPSPSLPPLLPLSSPPPPPPSPSPSPSPPLLLSLLPSSSAATALRTPGDRKANAKYVKEEEEEVKENMKKKKKKVKKMKEKKEEEGGEEVNGGDDEEEKEESERGNGGEVREKGGEGDEGRKEERDEGG</sequence>
<accession>A0ABD2CTW2</accession>
<proteinExistence type="predicted"/>
<evidence type="ECO:0000313" key="3">
    <source>
        <dbReference type="Proteomes" id="UP001607303"/>
    </source>
</evidence>
<evidence type="ECO:0000313" key="2">
    <source>
        <dbReference type="EMBL" id="KAL2748568.1"/>
    </source>
</evidence>
<feature type="compositionally biased region" description="Basic and acidic residues" evidence="1">
    <location>
        <begin position="213"/>
        <end position="241"/>
    </location>
</feature>
<feature type="compositionally biased region" description="Low complexity" evidence="1">
    <location>
        <begin position="142"/>
        <end position="151"/>
    </location>
</feature>
<organism evidence="2 3">
    <name type="scientific">Vespula maculifrons</name>
    <name type="common">Eastern yellow jacket</name>
    <name type="synonym">Wasp</name>
    <dbReference type="NCBI Taxonomy" id="7453"/>
    <lineage>
        <taxon>Eukaryota</taxon>
        <taxon>Metazoa</taxon>
        <taxon>Ecdysozoa</taxon>
        <taxon>Arthropoda</taxon>
        <taxon>Hexapoda</taxon>
        <taxon>Insecta</taxon>
        <taxon>Pterygota</taxon>
        <taxon>Neoptera</taxon>
        <taxon>Endopterygota</taxon>
        <taxon>Hymenoptera</taxon>
        <taxon>Apocrita</taxon>
        <taxon>Aculeata</taxon>
        <taxon>Vespoidea</taxon>
        <taxon>Vespidae</taxon>
        <taxon>Vespinae</taxon>
        <taxon>Vespula</taxon>
    </lineage>
</organism>